<keyword evidence="2" id="KW-1185">Reference proteome</keyword>
<evidence type="ECO:0000313" key="2">
    <source>
        <dbReference type="Proteomes" id="UP000597617"/>
    </source>
</evidence>
<name>A0ABS0INP3_9BACT</name>
<sequence length="65" mass="7000">MKTFTVTVQGISQEVPVLHTTITCTLDGGALVHTSHDGIHEAPALVVDQTCDEAISRLEKARKTK</sequence>
<dbReference type="Proteomes" id="UP000597617">
    <property type="component" value="Unassembled WGS sequence"/>
</dbReference>
<dbReference type="RefSeq" id="WP_196283850.1">
    <property type="nucleotide sequence ID" value="NZ_JADQDQ010000013.1"/>
</dbReference>
<proteinExistence type="predicted"/>
<comment type="caution">
    <text evidence="1">The sequence shown here is derived from an EMBL/GenBank/DDBJ whole genome shotgun (WGS) entry which is preliminary data.</text>
</comment>
<reference evidence="1 2" key="1">
    <citation type="submission" date="2020-11" db="EMBL/GenBank/DDBJ databases">
        <authorList>
            <person name="Kim M.K."/>
        </authorList>
    </citation>
    <scope>NUCLEOTIDE SEQUENCE [LARGE SCALE GENOMIC DNA]</scope>
    <source>
        <strain evidence="1 2">BT683</strain>
    </source>
</reference>
<evidence type="ECO:0000313" key="1">
    <source>
        <dbReference type="EMBL" id="MBF9239498.1"/>
    </source>
</evidence>
<protein>
    <submittedName>
        <fullName evidence="1">Uncharacterized protein</fullName>
    </submittedName>
</protein>
<accession>A0ABS0INP3</accession>
<dbReference type="EMBL" id="JADQDQ010000013">
    <property type="protein sequence ID" value="MBF9239498.1"/>
    <property type="molecule type" value="Genomic_DNA"/>
</dbReference>
<organism evidence="1 2">
    <name type="scientific">Hymenobacter jeongseonensis</name>
    <dbReference type="NCBI Taxonomy" id="2791027"/>
    <lineage>
        <taxon>Bacteria</taxon>
        <taxon>Pseudomonadati</taxon>
        <taxon>Bacteroidota</taxon>
        <taxon>Cytophagia</taxon>
        <taxon>Cytophagales</taxon>
        <taxon>Hymenobacteraceae</taxon>
        <taxon>Hymenobacter</taxon>
    </lineage>
</organism>
<gene>
    <name evidence="1" type="ORF">I2I05_19045</name>
</gene>